<dbReference type="OrthoDB" id="9783680at2"/>
<dbReference type="Pfam" id="PF13930">
    <property type="entry name" value="Endonuclea_NS_2"/>
    <property type="match status" value="1"/>
</dbReference>
<dbReference type="InterPro" id="IPR044927">
    <property type="entry name" value="Endonuclea_NS_2"/>
</dbReference>
<dbReference type="Pfam" id="PF16013">
    <property type="entry name" value="DUF4781"/>
    <property type="match status" value="1"/>
</dbReference>
<dbReference type="InterPro" id="IPR044929">
    <property type="entry name" value="DNA/RNA_non-sp_Endonuclease_sf"/>
</dbReference>
<accession>A0A1H3ALF9</accession>
<dbReference type="PANTHER" id="PTHR21115">
    <property type="entry name" value="GH06117P-RELATED"/>
    <property type="match status" value="1"/>
</dbReference>
<evidence type="ECO:0000313" key="4">
    <source>
        <dbReference type="EMBL" id="SDX30516.1"/>
    </source>
</evidence>
<proteinExistence type="predicted"/>
<dbReference type="Proteomes" id="UP000182944">
    <property type="component" value="Unassembled WGS sequence"/>
</dbReference>
<organism evidence="4 5">
    <name type="scientific">Paracoccus sanguinis</name>
    <dbReference type="NCBI Taxonomy" id="1545044"/>
    <lineage>
        <taxon>Bacteria</taxon>
        <taxon>Pseudomonadati</taxon>
        <taxon>Pseudomonadota</taxon>
        <taxon>Alphaproteobacteria</taxon>
        <taxon>Rhodobacterales</taxon>
        <taxon>Paracoccaceae</taxon>
        <taxon>Paracoccus</taxon>
    </lineage>
</organism>
<evidence type="ECO:0000259" key="2">
    <source>
        <dbReference type="Pfam" id="PF13930"/>
    </source>
</evidence>
<dbReference type="InterPro" id="IPR031962">
    <property type="entry name" value="DUF4781"/>
</dbReference>
<evidence type="ECO:0000313" key="5">
    <source>
        <dbReference type="Proteomes" id="UP000182944"/>
    </source>
</evidence>
<dbReference type="GO" id="GO:0004519">
    <property type="term" value="F:endonuclease activity"/>
    <property type="evidence" value="ECO:0007669"/>
    <property type="project" value="UniProtKB-KW"/>
</dbReference>
<keyword evidence="5" id="KW-1185">Reference proteome</keyword>
<dbReference type="EMBL" id="FNNA01000004">
    <property type="protein sequence ID" value="SDX30516.1"/>
    <property type="molecule type" value="Genomic_DNA"/>
</dbReference>
<reference evidence="5" key="1">
    <citation type="submission" date="2016-10" db="EMBL/GenBank/DDBJ databases">
        <authorList>
            <person name="Varghese N."/>
            <person name="Submissions S."/>
        </authorList>
    </citation>
    <scope>NUCLEOTIDE SEQUENCE [LARGE SCALE GENOMIC DNA]</scope>
    <source>
        <strain evidence="5">DSM 29303</strain>
    </source>
</reference>
<keyword evidence="4" id="KW-0378">Hydrolase</keyword>
<feature type="domain" description="Type VII secretion system protein EssD-like" evidence="2">
    <location>
        <begin position="897"/>
        <end position="1011"/>
    </location>
</feature>
<dbReference type="STRING" id="1545044.SAMN05444276_104127"/>
<keyword evidence="4" id="KW-0540">Nuclease</keyword>
<dbReference type="AlphaFoldDB" id="A0A1H3ALF9"/>
<evidence type="ECO:0000256" key="1">
    <source>
        <dbReference type="SAM" id="MobiDB-lite"/>
    </source>
</evidence>
<dbReference type="Gene3D" id="3.40.570.10">
    <property type="entry name" value="Extracellular Endonuclease, subunit A"/>
    <property type="match status" value="1"/>
</dbReference>
<feature type="domain" description="DUF4781" evidence="3">
    <location>
        <begin position="462"/>
        <end position="657"/>
    </location>
</feature>
<feature type="region of interest" description="Disordered" evidence="1">
    <location>
        <begin position="1"/>
        <end position="74"/>
    </location>
</feature>
<feature type="compositionally biased region" description="Pro residues" evidence="1">
    <location>
        <begin position="18"/>
        <end position="37"/>
    </location>
</feature>
<gene>
    <name evidence="4" type="ORF">SAMN05444276_104127</name>
</gene>
<protein>
    <submittedName>
        <fullName evidence="4">DNA/RNA non-specific endonuclease</fullName>
    </submittedName>
</protein>
<dbReference type="PANTHER" id="PTHR21115:SF0">
    <property type="entry name" value="GH06117P-RELATED"/>
    <property type="match status" value="1"/>
</dbReference>
<sequence>MLDGLLSAVRSRLKSSAAPPPARPAPPPAPPAPPRPPARAEGAPRPPATPAPVAGPRLPAKPAPAPVAAPEITPERSARIDAFVRDNATHRGGFFNDSDGGTRTGRALRGESDLGALTAAERDALAARAAQAWLGQDRGPSTENVTEAAAEVSRDPGARAALARALARPEMDKQAIYARGGTTIAAPDHGPKVHHMLQTALRSDAAAVVAAHPGLEPQIGRLAQGMPADIRAGLWSLAADGGRLDPAQSERLTTALFMFEDGSGARTAEGRTRIAQALANAAAPGDGDADRIVREQTARNISGALDHDAPRGMLFDQKTAPELRLWALGQVSGARGTCTNPSSFRDGWESEAISRAYAAEVTDAYRTRGTAPQTLGGEALRNTVGQAMGIAPDQLPQGELTEDFLQRGLGNRFYSAGGRNEAIDRVAGQIASLGGPESRVTVVPVTVTSRDEGAATVPVFRVEDKATGEARFVDHGGRTYRDLADWEENNTLPEGRMTYAAGLDLKAGELTHRNTPGVVDSFAEGFGKVVDGVAIGVGIVAAGALIVGTGGTTAPLVAAGAAGLWTAGRAGQELHDMATHGQDIGDLSDPAVRANWLEVAAGVLSVGAIGGGLRLASQGAKASPAFARAVTGTALAADVADGATIADQSVQMAQNWDRMSGADRAAGLLNIAFWGGMGVAAHRAGGLAPNGTDGLSFAGLDQRIRSGGPLDASGVPVQPGVGLAPGEMRVAYDIRNGRARDIRIEHGAGPIDPAALALHQRTAVQLGQAGSLRDRLRGLLAGKPQPEVGSAAHEAGLELDKIEREALAIGDAAERDLTPAARNALAVRQRELDQAIRRETGRLESPYASARGFIAAPRSLTELLDHYAARGDIDRAVPAHLAALTAPAATATARVDYGSLNALGQAQGIEATITPAMLDTGGHASRNVRPPGFEGGPHNHSRGHLLANMLGGSGTDPRNFVMLYQNAANSPVMRDFEQHVYDAVSAGEVVNYKVTPVYEDGQPHPTAVVLQAEGSEGLSIGITIHNRNGQEE</sequence>
<name>A0A1H3ALF9_9RHOB</name>
<keyword evidence="4" id="KW-0255">Endonuclease</keyword>
<evidence type="ECO:0000259" key="3">
    <source>
        <dbReference type="Pfam" id="PF16013"/>
    </source>
</evidence>